<evidence type="ECO:0000313" key="3">
    <source>
        <dbReference type="Proteomes" id="UP000075809"/>
    </source>
</evidence>
<reference evidence="2 3" key="1">
    <citation type="submission" date="2015-09" db="EMBL/GenBank/DDBJ databases">
        <title>Trachymyrmex zeteki WGS genome.</title>
        <authorList>
            <person name="Nygaard S."/>
            <person name="Hu H."/>
            <person name="Boomsma J."/>
            <person name="Zhang G."/>
        </authorList>
    </citation>
    <scope>NUCLEOTIDE SEQUENCE [LARGE SCALE GENOMIC DNA]</scope>
    <source>
        <strain evidence="2">Tzet28-1</strain>
        <tissue evidence="2">Whole body</tissue>
    </source>
</reference>
<gene>
    <name evidence="2" type="ORF">ALC60_00891</name>
</gene>
<evidence type="ECO:0000256" key="1">
    <source>
        <dbReference type="SAM" id="MobiDB-lite"/>
    </source>
</evidence>
<dbReference type="EMBL" id="KQ982093">
    <property type="protein sequence ID" value="KYQ60067.1"/>
    <property type="molecule type" value="Genomic_DNA"/>
</dbReference>
<feature type="region of interest" description="Disordered" evidence="1">
    <location>
        <begin position="62"/>
        <end position="83"/>
    </location>
</feature>
<keyword evidence="3" id="KW-1185">Reference proteome</keyword>
<feature type="compositionally biased region" description="Polar residues" evidence="1">
    <location>
        <begin position="65"/>
        <end position="83"/>
    </location>
</feature>
<protein>
    <submittedName>
        <fullName evidence="2">Uncharacterized protein</fullName>
    </submittedName>
</protein>
<organism evidence="2 3">
    <name type="scientific">Mycetomoellerius zeteki</name>
    <dbReference type="NCBI Taxonomy" id="64791"/>
    <lineage>
        <taxon>Eukaryota</taxon>
        <taxon>Metazoa</taxon>
        <taxon>Ecdysozoa</taxon>
        <taxon>Arthropoda</taxon>
        <taxon>Hexapoda</taxon>
        <taxon>Insecta</taxon>
        <taxon>Pterygota</taxon>
        <taxon>Neoptera</taxon>
        <taxon>Endopterygota</taxon>
        <taxon>Hymenoptera</taxon>
        <taxon>Apocrita</taxon>
        <taxon>Aculeata</taxon>
        <taxon>Formicoidea</taxon>
        <taxon>Formicidae</taxon>
        <taxon>Myrmicinae</taxon>
        <taxon>Mycetomoellerius</taxon>
    </lineage>
</organism>
<feature type="non-terminal residue" evidence="2">
    <location>
        <position position="1"/>
    </location>
</feature>
<name>A0A151XI96_9HYME</name>
<dbReference type="Proteomes" id="UP000075809">
    <property type="component" value="Unassembled WGS sequence"/>
</dbReference>
<evidence type="ECO:0000313" key="2">
    <source>
        <dbReference type="EMBL" id="KYQ60067.1"/>
    </source>
</evidence>
<sequence length="83" mass="8638">TVSTTSRLDTCPTSIRPISTANLRLSFIAIATTSSGRLMSLNGGLLRSAIATDVRIASHEVTGPINGSVSPSHDNTTQIDLPC</sequence>
<proteinExistence type="predicted"/>
<accession>A0A151XI96</accession>
<dbReference type="AlphaFoldDB" id="A0A151XI96"/>